<dbReference type="AlphaFoldDB" id="A0A927XAG5"/>
<proteinExistence type="predicted"/>
<accession>A0A927XAG5</accession>
<dbReference type="EMBL" id="SVAF01000007">
    <property type="protein sequence ID" value="MBE6164367.1"/>
    <property type="molecule type" value="Genomic_DNA"/>
</dbReference>
<sequence>MNYKERISALKSFKRAVSSGETTDSVSGISTEISDWSGYADTKFDDYVDTIQKDCKTLAGRKTEFLAAIDTIISNIQSQFDYEYSTYSYILSTTYNSKSASKNKSLKISAINNLWIDESVKAALKSHL</sequence>
<evidence type="ECO:0000313" key="1">
    <source>
        <dbReference type="EMBL" id="MBE6164367.1"/>
    </source>
</evidence>
<gene>
    <name evidence="1" type="ORF">E7156_03475</name>
</gene>
<organism evidence="1 2">
    <name type="scientific">Streptococcus gallolyticus</name>
    <dbReference type="NCBI Taxonomy" id="315405"/>
    <lineage>
        <taxon>Bacteria</taxon>
        <taxon>Bacillati</taxon>
        <taxon>Bacillota</taxon>
        <taxon>Bacilli</taxon>
        <taxon>Lactobacillales</taxon>
        <taxon>Streptococcaceae</taxon>
        <taxon>Streptococcus</taxon>
    </lineage>
</organism>
<reference evidence="1" key="1">
    <citation type="submission" date="2019-04" db="EMBL/GenBank/DDBJ databases">
        <title>Evolution of Biomass-Degrading Anaerobic Consortia Revealed by Metagenomics.</title>
        <authorList>
            <person name="Peng X."/>
        </authorList>
    </citation>
    <scope>NUCLEOTIDE SEQUENCE</scope>
    <source>
        <strain evidence="1">SIG195</strain>
    </source>
</reference>
<evidence type="ECO:0000313" key="2">
    <source>
        <dbReference type="Proteomes" id="UP000700800"/>
    </source>
</evidence>
<name>A0A927XAG5_9STRE</name>
<protein>
    <submittedName>
        <fullName evidence="1">Uncharacterized protein</fullName>
    </submittedName>
</protein>
<dbReference type="Proteomes" id="UP000700800">
    <property type="component" value="Unassembled WGS sequence"/>
</dbReference>
<comment type="caution">
    <text evidence="1">The sequence shown here is derived from an EMBL/GenBank/DDBJ whole genome shotgun (WGS) entry which is preliminary data.</text>
</comment>